<sequence length="52" mass="5801">MDSVDIPMGCAGLFRLPTELHSEELSRVPYGAYFDPRSDMGQVYRANPLAEP</sequence>
<keyword evidence="2" id="KW-1185">Reference proteome</keyword>
<organism evidence="1 2">
    <name type="scientific">Acorus calamus</name>
    <name type="common">Sweet flag</name>
    <dbReference type="NCBI Taxonomy" id="4465"/>
    <lineage>
        <taxon>Eukaryota</taxon>
        <taxon>Viridiplantae</taxon>
        <taxon>Streptophyta</taxon>
        <taxon>Embryophyta</taxon>
        <taxon>Tracheophyta</taxon>
        <taxon>Spermatophyta</taxon>
        <taxon>Magnoliopsida</taxon>
        <taxon>Liliopsida</taxon>
        <taxon>Acoraceae</taxon>
        <taxon>Acorus</taxon>
    </lineage>
</organism>
<gene>
    <name evidence="1" type="ORF">QJS10_CPB13g00778</name>
</gene>
<dbReference type="EMBL" id="JAUJYO010000013">
    <property type="protein sequence ID" value="KAK1300266.1"/>
    <property type="molecule type" value="Genomic_DNA"/>
</dbReference>
<proteinExistence type="predicted"/>
<dbReference type="Proteomes" id="UP001180020">
    <property type="component" value="Unassembled WGS sequence"/>
</dbReference>
<comment type="caution">
    <text evidence="1">The sequence shown here is derived from an EMBL/GenBank/DDBJ whole genome shotgun (WGS) entry which is preliminary data.</text>
</comment>
<accession>A0AAV9DH44</accession>
<evidence type="ECO:0000313" key="2">
    <source>
        <dbReference type="Proteomes" id="UP001180020"/>
    </source>
</evidence>
<reference evidence="1" key="2">
    <citation type="submission" date="2023-06" db="EMBL/GenBank/DDBJ databases">
        <authorList>
            <person name="Ma L."/>
            <person name="Liu K.-W."/>
            <person name="Li Z."/>
            <person name="Hsiao Y.-Y."/>
            <person name="Qi Y."/>
            <person name="Fu T."/>
            <person name="Tang G."/>
            <person name="Zhang D."/>
            <person name="Sun W.-H."/>
            <person name="Liu D.-K."/>
            <person name="Li Y."/>
            <person name="Chen G.-Z."/>
            <person name="Liu X.-D."/>
            <person name="Liao X.-Y."/>
            <person name="Jiang Y.-T."/>
            <person name="Yu X."/>
            <person name="Hao Y."/>
            <person name="Huang J."/>
            <person name="Zhao X.-W."/>
            <person name="Ke S."/>
            <person name="Chen Y.-Y."/>
            <person name="Wu W.-L."/>
            <person name="Hsu J.-L."/>
            <person name="Lin Y.-F."/>
            <person name="Huang M.-D."/>
            <person name="Li C.-Y."/>
            <person name="Huang L."/>
            <person name="Wang Z.-W."/>
            <person name="Zhao X."/>
            <person name="Zhong W.-Y."/>
            <person name="Peng D.-H."/>
            <person name="Ahmad S."/>
            <person name="Lan S."/>
            <person name="Zhang J.-S."/>
            <person name="Tsai W.-C."/>
            <person name="Van De Peer Y."/>
            <person name="Liu Z.-J."/>
        </authorList>
    </citation>
    <scope>NUCLEOTIDE SEQUENCE</scope>
    <source>
        <strain evidence="1">CP</strain>
        <tissue evidence="1">Leaves</tissue>
    </source>
</reference>
<evidence type="ECO:0000313" key="1">
    <source>
        <dbReference type="EMBL" id="KAK1300266.1"/>
    </source>
</evidence>
<name>A0AAV9DH44_ACOCL</name>
<reference evidence="1" key="1">
    <citation type="journal article" date="2023" name="Nat. Commun.">
        <title>Diploid and tetraploid genomes of Acorus and the evolution of monocots.</title>
        <authorList>
            <person name="Ma L."/>
            <person name="Liu K.W."/>
            <person name="Li Z."/>
            <person name="Hsiao Y.Y."/>
            <person name="Qi Y."/>
            <person name="Fu T."/>
            <person name="Tang G.D."/>
            <person name="Zhang D."/>
            <person name="Sun W.H."/>
            <person name="Liu D.K."/>
            <person name="Li Y."/>
            <person name="Chen G.Z."/>
            <person name="Liu X.D."/>
            <person name="Liao X.Y."/>
            <person name="Jiang Y.T."/>
            <person name="Yu X."/>
            <person name="Hao Y."/>
            <person name="Huang J."/>
            <person name="Zhao X.W."/>
            <person name="Ke S."/>
            <person name="Chen Y.Y."/>
            <person name="Wu W.L."/>
            <person name="Hsu J.L."/>
            <person name="Lin Y.F."/>
            <person name="Huang M.D."/>
            <person name="Li C.Y."/>
            <person name="Huang L."/>
            <person name="Wang Z.W."/>
            <person name="Zhao X."/>
            <person name="Zhong W.Y."/>
            <person name="Peng D.H."/>
            <person name="Ahmad S."/>
            <person name="Lan S."/>
            <person name="Zhang J.S."/>
            <person name="Tsai W.C."/>
            <person name="Van de Peer Y."/>
            <person name="Liu Z.J."/>
        </authorList>
    </citation>
    <scope>NUCLEOTIDE SEQUENCE</scope>
    <source>
        <strain evidence="1">CP</strain>
    </source>
</reference>
<dbReference type="AlphaFoldDB" id="A0AAV9DH44"/>
<protein>
    <submittedName>
        <fullName evidence="1">Uncharacterized protein</fullName>
    </submittedName>
</protein>